<dbReference type="EMBL" id="LR797179">
    <property type="protein sequence ID" value="CAB4191900.1"/>
    <property type="molecule type" value="Genomic_DNA"/>
</dbReference>
<protein>
    <recommendedName>
        <fullName evidence="2">Holin</fullName>
    </recommendedName>
</protein>
<gene>
    <name evidence="1" type="ORF">UFOVP1230_26</name>
</gene>
<evidence type="ECO:0000313" key="1">
    <source>
        <dbReference type="EMBL" id="CAB4191900.1"/>
    </source>
</evidence>
<name>A0A6J5R3K1_9CAUD</name>
<organism evidence="1">
    <name type="scientific">uncultured Caudovirales phage</name>
    <dbReference type="NCBI Taxonomy" id="2100421"/>
    <lineage>
        <taxon>Viruses</taxon>
        <taxon>Duplodnaviria</taxon>
        <taxon>Heunggongvirae</taxon>
        <taxon>Uroviricota</taxon>
        <taxon>Caudoviricetes</taxon>
        <taxon>Peduoviridae</taxon>
        <taxon>Maltschvirus</taxon>
        <taxon>Maltschvirus maltsch</taxon>
    </lineage>
</organism>
<accession>A0A6J5R3K1</accession>
<evidence type="ECO:0008006" key="2">
    <source>
        <dbReference type="Google" id="ProtNLM"/>
    </source>
</evidence>
<proteinExistence type="predicted"/>
<sequence>MKNWKTTVAGLLTAVALPTLQMISTGTTNTHTIGLSIGIAFIGWFAKDAGVTGTEK</sequence>
<reference evidence="1" key="1">
    <citation type="submission" date="2020-05" db="EMBL/GenBank/DDBJ databases">
        <authorList>
            <person name="Chiriac C."/>
            <person name="Salcher M."/>
            <person name="Ghai R."/>
            <person name="Kavagutti S V."/>
        </authorList>
    </citation>
    <scope>NUCLEOTIDE SEQUENCE</scope>
</reference>